<dbReference type="Gene3D" id="3.50.50.60">
    <property type="entry name" value="FAD/NAD(P)-binding domain"/>
    <property type="match status" value="2"/>
</dbReference>
<dbReference type="PRINTS" id="PR00469">
    <property type="entry name" value="PNDRDTASEII"/>
</dbReference>
<dbReference type="PANTHER" id="PTHR48105">
    <property type="entry name" value="THIOREDOXIN REDUCTASE 1-RELATED-RELATED"/>
    <property type="match status" value="1"/>
</dbReference>
<sequence length="125" mass="13151">MMHEVYDVIIVGGGPAGLAAAIYARRAGKSALVLEKNGFGGQIAWSPRVENYPGVGAISGAELSDRMFSQALELGAEAELTEVTGLSAENGVWTVESTDGSYRGKTVILATGAKHRKLGIEREDE</sequence>
<dbReference type="AlphaFoldDB" id="A0A9D1CRS4"/>
<dbReference type="EMBL" id="DVGA01000004">
    <property type="protein sequence ID" value="HIQ77663.1"/>
    <property type="molecule type" value="Genomic_DNA"/>
</dbReference>
<dbReference type="Proteomes" id="UP000824262">
    <property type="component" value="Unassembled WGS sequence"/>
</dbReference>
<evidence type="ECO:0000313" key="5">
    <source>
        <dbReference type="Proteomes" id="UP000824262"/>
    </source>
</evidence>
<gene>
    <name evidence="4" type="ORF">IAB77_00210</name>
</gene>
<dbReference type="Pfam" id="PF07992">
    <property type="entry name" value="Pyr_redox_2"/>
    <property type="match status" value="1"/>
</dbReference>
<keyword evidence="1" id="KW-0285">Flavoprotein</keyword>
<dbReference type="GO" id="GO:0016491">
    <property type="term" value="F:oxidoreductase activity"/>
    <property type="evidence" value="ECO:0007669"/>
    <property type="project" value="UniProtKB-KW"/>
</dbReference>
<reference evidence="4" key="2">
    <citation type="journal article" date="2021" name="PeerJ">
        <title>Extensive microbial diversity within the chicken gut microbiome revealed by metagenomics and culture.</title>
        <authorList>
            <person name="Gilroy R."/>
            <person name="Ravi A."/>
            <person name="Getino M."/>
            <person name="Pursley I."/>
            <person name="Horton D.L."/>
            <person name="Alikhan N.F."/>
            <person name="Baker D."/>
            <person name="Gharbi K."/>
            <person name="Hall N."/>
            <person name="Watson M."/>
            <person name="Adriaenssens E.M."/>
            <person name="Foster-Nyarko E."/>
            <person name="Jarju S."/>
            <person name="Secka A."/>
            <person name="Antonio M."/>
            <person name="Oren A."/>
            <person name="Chaudhuri R.R."/>
            <person name="La Ragione R."/>
            <person name="Hildebrand F."/>
            <person name="Pallen M.J."/>
        </authorList>
    </citation>
    <scope>NUCLEOTIDE SEQUENCE</scope>
    <source>
        <strain evidence="4">ChiBcolR7-354</strain>
    </source>
</reference>
<comment type="caution">
    <text evidence="4">The sequence shown here is derived from an EMBL/GenBank/DDBJ whole genome shotgun (WGS) entry which is preliminary data.</text>
</comment>
<reference evidence="4" key="1">
    <citation type="submission" date="2020-10" db="EMBL/GenBank/DDBJ databases">
        <authorList>
            <person name="Gilroy R."/>
        </authorList>
    </citation>
    <scope>NUCLEOTIDE SEQUENCE</scope>
    <source>
        <strain evidence="4">ChiBcolR7-354</strain>
    </source>
</reference>
<evidence type="ECO:0000256" key="1">
    <source>
        <dbReference type="ARBA" id="ARBA00022630"/>
    </source>
</evidence>
<feature type="domain" description="FAD/NAD(P)-binding" evidence="3">
    <location>
        <begin position="6"/>
        <end position="121"/>
    </location>
</feature>
<protein>
    <submittedName>
        <fullName evidence="4">FAD-dependent oxidoreductase</fullName>
    </submittedName>
</protein>
<dbReference type="SUPFAM" id="SSF51905">
    <property type="entry name" value="FAD/NAD(P)-binding domain"/>
    <property type="match status" value="1"/>
</dbReference>
<dbReference type="PRINTS" id="PR00368">
    <property type="entry name" value="FADPNR"/>
</dbReference>
<feature type="non-terminal residue" evidence="4">
    <location>
        <position position="125"/>
    </location>
</feature>
<proteinExistence type="predicted"/>
<evidence type="ECO:0000259" key="3">
    <source>
        <dbReference type="Pfam" id="PF07992"/>
    </source>
</evidence>
<accession>A0A9D1CRS4</accession>
<dbReference type="InterPro" id="IPR050097">
    <property type="entry name" value="Ferredoxin-NADP_redctase_2"/>
</dbReference>
<organism evidence="4 5">
    <name type="scientific">Candidatus Scatomorpha intestinavium</name>
    <dbReference type="NCBI Taxonomy" id="2840922"/>
    <lineage>
        <taxon>Bacteria</taxon>
        <taxon>Bacillati</taxon>
        <taxon>Bacillota</taxon>
        <taxon>Clostridia</taxon>
        <taxon>Eubacteriales</taxon>
        <taxon>Candidatus Scatomorpha</taxon>
    </lineage>
</organism>
<dbReference type="InterPro" id="IPR036188">
    <property type="entry name" value="FAD/NAD-bd_sf"/>
</dbReference>
<name>A0A9D1CRS4_9FIRM</name>
<evidence type="ECO:0000313" key="4">
    <source>
        <dbReference type="EMBL" id="HIQ77663.1"/>
    </source>
</evidence>
<dbReference type="InterPro" id="IPR023753">
    <property type="entry name" value="FAD/NAD-binding_dom"/>
</dbReference>
<evidence type="ECO:0000256" key="2">
    <source>
        <dbReference type="ARBA" id="ARBA00023002"/>
    </source>
</evidence>
<keyword evidence="2" id="KW-0560">Oxidoreductase</keyword>